<organism evidence="1 2">
    <name type="scientific">Penicillium desertorum</name>
    <dbReference type="NCBI Taxonomy" id="1303715"/>
    <lineage>
        <taxon>Eukaryota</taxon>
        <taxon>Fungi</taxon>
        <taxon>Dikarya</taxon>
        <taxon>Ascomycota</taxon>
        <taxon>Pezizomycotina</taxon>
        <taxon>Eurotiomycetes</taxon>
        <taxon>Eurotiomycetidae</taxon>
        <taxon>Eurotiales</taxon>
        <taxon>Aspergillaceae</taxon>
        <taxon>Penicillium</taxon>
    </lineage>
</organism>
<reference evidence="1" key="1">
    <citation type="submission" date="2022-12" db="EMBL/GenBank/DDBJ databases">
        <authorList>
            <person name="Petersen C."/>
        </authorList>
    </citation>
    <scope>NUCLEOTIDE SEQUENCE</scope>
    <source>
        <strain evidence="1">IBT 17660</strain>
    </source>
</reference>
<dbReference type="EMBL" id="JAPWDO010000002">
    <property type="protein sequence ID" value="KAJ5483104.1"/>
    <property type="molecule type" value="Genomic_DNA"/>
</dbReference>
<keyword evidence="2" id="KW-1185">Reference proteome</keyword>
<sequence length="75" mass="8306">MCSSSQTEEGSARKKAPYGTTLRRTLRMEEVYVWKKALYGRLQMETHGDLIANPNSGGKCEISLLDVLFPVDGGL</sequence>
<reference evidence="1" key="2">
    <citation type="journal article" date="2023" name="IMA Fungus">
        <title>Comparative genomic study of the Penicillium genus elucidates a diverse pangenome and 15 lateral gene transfer events.</title>
        <authorList>
            <person name="Petersen C."/>
            <person name="Sorensen T."/>
            <person name="Nielsen M.R."/>
            <person name="Sondergaard T.E."/>
            <person name="Sorensen J.L."/>
            <person name="Fitzpatrick D.A."/>
            <person name="Frisvad J.C."/>
            <person name="Nielsen K.L."/>
        </authorList>
    </citation>
    <scope>NUCLEOTIDE SEQUENCE</scope>
    <source>
        <strain evidence="1">IBT 17660</strain>
    </source>
</reference>
<accession>A0A9W9X3C7</accession>
<dbReference type="AlphaFoldDB" id="A0A9W9X3C7"/>
<comment type="caution">
    <text evidence="1">The sequence shown here is derived from an EMBL/GenBank/DDBJ whole genome shotgun (WGS) entry which is preliminary data.</text>
</comment>
<evidence type="ECO:0000313" key="1">
    <source>
        <dbReference type="EMBL" id="KAJ5483104.1"/>
    </source>
</evidence>
<dbReference type="Proteomes" id="UP001147760">
    <property type="component" value="Unassembled WGS sequence"/>
</dbReference>
<proteinExistence type="predicted"/>
<evidence type="ECO:0000313" key="2">
    <source>
        <dbReference type="Proteomes" id="UP001147760"/>
    </source>
</evidence>
<protein>
    <submittedName>
        <fullName evidence="1">Uncharacterized protein</fullName>
    </submittedName>
</protein>
<gene>
    <name evidence="1" type="ORF">N7530_002350</name>
</gene>
<name>A0A9W9X3C7_9EURO</name>